<evidence type="ECO:0000313" key="6">
    <source>
        <dbReference type="EMBL" id="NXJ20975.1"/>
    </source>
</evidence>
<dbReference type="Pfam" id="PF06367">
    <property type="entry name" value="Drf_FH3"/>
    <property type="match status" value="1"/>
</dbReference>
<dbReference type="GO" id="GO:0016477">
    <property type="term" value="P:cell migration"/>
    <property type="evidence" value="ECO:0007669"/>
    <property type="project" value="TreeGrafter"/>
</dbReference>
<dbReference type="PROSITE" id="PS51444">
    <property type="entry name" value="FH2"/>
    <property type="match status" value="1"/>
</dbReference>
<dbReference type="Gene3D" id="1.25.10.10">
    <property type="entry name" value="Leucine-rich Repeat Variant"/>
    <property type="match status" value="1"/>
</dbReference>
<dbReference type="SUPFAM" id="SSF48371">
    <property type="entry name" value="ARM repeat"/>
    <property type="match status" value="1"/>
</dbReference>
<dbReference type="SUPFAM" id="SSF101447">
    <property type="entry name" value="Formin homology 2 domain (FH2 domain)"/>
    <property type="match status" value="1"/>
</dbReference>
<dbReference type="GO" id="GO:0051015">
    <property type="term" value="F:actin filament binding"/>
    <property type="evidence" value="ECO:0007669"/>
    <property type="project" value="TreeGrafter"/>
</dbReference>
<comment type="similarity">
    <text evidence="1">Belongs to the formin homology family.</text>
</comment>
<dbReference type="Pfam" id="PF06371">
    <property type="entry name" value="Drf_GBD"/>
    <property type="match status" value="2"/>
</dbReference>
<name>A0A7K9ZF03_9CORV</name>
<proteinExistence type="inferred from homology"/>
<dbReference type="InterPro" id="IPR015425">
    <property type="entry name" value="FH2_Formin"/>
</dbReference>
<keyword evidence="7" id="KW-1185">Reference proteome</keyword>
<dbReference type="SMART" id="SM00498">
    <property type="entry name" value="FH2"/>
    <property type="match status" value="1"/>
</dbReference>
<feature type="domain" description="FH2" evidence="5">
    <location>
        <begin position="588"/>
        <end position="979"/>
    </location>
</feature>
<dbReference type="SMART" id="SM01140">
    <property type="entry name" value="Drf_GBD"/>
    <property type="match status" value="1"/>
</dbReference>
<dbReference type="GO" id="GO:0030866">
    <property type="term" value="P:cortical actin cytoskeleton organization"/>
    <property type="evidence" value="ECO:0007669"/>
    <property type="project" value="TreeGrafter"/>
</dbReference>
<dbReference type="AlphaFoldDB" id="A0A7K9ZF03"/>
<feature type="domain" description="GBD/FH3" evidence="4">
    <location>
        <begin position="1"/>
        <end position="430"/>
    </location>
</feature>
<evidence type="ECO:0000313" key="7">
    <source>
        <dbReference type="Proteomes" id="UP000537234"/>
    </source>
</evidence>
<evidence type="ECO:0000259" key="5">
    <source>
        <dbReference type="PROSITE" id="PS51444"/>
    </source>
</evidence>
<feature type="region of interest" description="Disordered" evidence="3">
    <location>
        <begin position="979"/>
        <end position="998"/>
    </location>
</feature>
<feature type="region of interest" description="Disordered" evidence="3">
    <location>
        <begin position="482"/>
        <end position="551"/>
    </location>
</feature>
<dbReference type="Gene3D" id="1.20.58.2220">
    <property type="entry name" value="Formin, FH2 domain"/>
    <property type="match status" value="1"/>
</dbReference>
<dbReference type="InterPro" id="IPR016024">
    <property type="entry name" value="ARM-type_fold"/>
</dbReference>
<feature type="compositionally biased region" description="Low complexity" evidence="3">
    <location>
        <begin position="538"/>
        <end position="548"/>
    </location>
</feature>
<feature type="compositionally biased region" description="Pro residues" evidence="3">
    <location>
        <begin position="520"/>
        <end position="537"/>
    </location>
</feature>
<dbReference type="FunFam" id="1.25.10.10:FF:000045">
    <property type="entry name" value="Formin-like protein 3 isoform 1"/>
    <property type="match status" value="1"/>
</dbReference>
<dbReference type="GO" id="GO:0031267">
    <property type="term" value="F:small GTPase binding"/>
    <property type="evidence" value="ECO:0007669"/>
    <property type="project" value="InterPro"/>
</dbReference>
<dbReference type="PROSITE" id="PS51232">
    <property type="entry name" value="GBD_FH3"/>
    <property type="match status" value="1"/>
</dbReference>
<dbReference type="FunFam" id="1.20.58.2220:FF:000001">
    <property type="entry name" value="Formin-like 1, isoform CRA_c"/>
    <property type="match status" value="1"/>
</dbReference>
<feature type="non-terminal residue" evidence="6">
    <location>
        <position position="1059"/>
    </location>
</feature>
<dbReference type="GO" id="GO:0008360">
    <property type="term" value="P:regulation of cell shape"/>
    <property type="evidence" value="ECO:0007669"/>
    <property type="project" value="TreeGrafter"/>
</dbReference>
<reference evidence="6 7" key="1">
    <citation type="submission" date="2019-09" db="EMBL/GenBank/DDBJ databases">
        <title>Bird 10,000 Genomes (B10K) Project - Family phase.</title>
        <authorList>
            <person name="Zhang G."/>
        </authorList>
    </citation>
    <scope>NUCLEOTIDE SEQUENCE [LARGE SCALE GENOMIC DNA]</scope>
    <source>
        <strain evidence="6">B10K-DU-001-48</strain>
        <tissue evidence="6">Muscle</tissue>
    </source>
</reference>
<dbReference type="FunFam" id="1.25.10.10:FF:000036">
    <property type="entry name" value="Formin-like protein 3 isoform 1"/>
    <property type="match status" value="1"/>
</dbReference>
<dbReference type="InterPro" id="IPR011989">
    <property type="entry name" value="ARM-like"/>
</dbReference>
<organism evidence="6 7">
    <name type="scientific">Dicrurus megarhynchus</name>
    <dbReference type="NCBI Taxonomy" id="450177"/>
    <lineage>
        <taxon>Eukaryota</taxon>
        <taxon>Metazoa</taxon>
        <taxon>Chordata</taxon>
        <taxon>Craniata</taxon>
        <taxon>Vertebrata</taxon>
        <taxon>Euteleostomi</taxon>
        <taxon>Archelosauria</taxon>
        <taxon>Archosauria</taxon>
        <taxon>Dinosauria</taxon>
        <taxon>Saurischia</taxon>
        <taxon>Theropoda</taxon>
        <taxon>Coelurosauria</taxon>
        <taxon>Aves</taxon>
        <taxon>Neognathae</taxon>
        <taxon>Neoaves</taxon>
        <taxon>Telluraves</taxon>
        <taxon>Australaves</taxon>
        <taxon>Passeriformes</taxon>
        <taxon>Corvoidea</taxon>
        <taxon>Dicruridae</taxon>
        <taxon>Dicrurus</taxon>
    </lineage>
</organism>
<dbReference type="SMART" id="SM01139">
    <property type="entry name" value="Drf_FH3"/>
    <property type="match status" value="1"/>
</dbReference>
<feature type="compositionally biased region" description="Pro residues" evidence="3">
    <location>
        <begin position="484"/>
        <end position="497"/>
    </location>
</feature>
<protein>
    <submittedName>
        <fullName evidence="6">FMNL2 protein</fullName>
    </submittedName>
</protein>
<sequence length="1059" mass="120511">MNLPPDKARLLRQYDNEKKWELICDQERFQVKNPPHTYIQKLKGYLDPAVTRKKFRRRVQESTQVLRELEISLRTNHIGWVREFLNEENKGLDVLVEYLSFAQYAVTFDFESLENSVESSMDKSKPWSRSIEDLHRGSNLPSPVGNSISRSSRHSTLRYNTLPSRRTLKNSRLVSKKDDVHVCIMCLRAIMNYQYGFNMVMSHPHAVNEIALSLNNKNPRTKALVLELLAAVCLVRGGHEIILSAFDNFKEVCGEKQRFEKLMEHFRNEDNNIDFMASVACMQFINIVVHSVEDMNFRVHLQYEFTKLGLDEYLDKLKHTESDKLQVQIQAYLDNVFDVGALLEDAETKNAALERVEELEENLSHLSEKLQDTENEAMAKIVELEKQLMQRNKELDVIREIYKDANTQVHTLRKMVKEKEEAIQRQSTLEKKIHELEKQGTIKIQKKGDGDISILPVALGSGMVPAGAEAVPGTCAPAGAVPSVPLPPPPPPLPALPGSPEAAPRPEHPFHGEIPATVHPAPPLAQPEAVPSPPVPVPWEQSPTSTWLLPPPPVFPPLPPPPPPSAPPLPGTASPTVVFNSGLAAVKIKKPIKTKFRMPVFNWVALKPNQINGTVFNEIDDERILEDLNVDEFEEIFKTKAQGPAMDLTSSKQKIPQKGSNKVTLLDANRAKNLAITLRKAGKTADEICKAIHVFDLKTLPVDFVECLMRFLPTENEVKVLRLYERERKPLENLSDEDRFMMQFSKIERLMQKMTIMAFIGNFAESIQMLTPQLHAIIAASVSIKSSQKLKKILEIILALGNYMNSSKRGAVYGFKLQSLDLLLETKSTDRKQTLLHYISNVVKEKYQHVALFYNELHYVEKAAAVSLENVLLDVKELQRGLELTKREYTMHDHNTMLKDFIQSNEGKLKKLQDDAKIAQDAFDDAVKYFGENPKTTPPSVFFPVFVRFVKAYKQAEEENELRKKQEQALMEKLMEQEALMEQQDQKSPSHKSKRQQQELIAELRRRQVKDNRHVYEGKDGAIEDIITALKKNNITKFPNVHSRVRISSSTAVVEDSQS</sequence>
<dbReference type="Proteomes" id="UP000537234">
    <property type="component" value="Unassembled WGS sequence"/>
</dbReference>
<evidence type="ECO:0000259" key="4">
    <source>
        <dbReference type="PROSITE" id="PS51232"/>
    </source>
</evidence>
<dbReference type="EMBL" id="VXAD01004207">
    <property type="protein sequence ID" value="NXJ20975.1"/>
    <property type="molecule type" value="Genomic_DNA"/>
</dbReference>
<comment type="caution">
    <text evidence="6">The sequence shown here is derived from an EMBL/GenBank/DDBJ whole genome shotgun (WGS) entry which is preliminary data.</text>
</comment>
<dbReference type="InterPro" id="IPR014768">
    <property type="entry name" value="GBD/FH3_dom"/>
</dbReference>
<dbReference type="InterPro" id="IPR010473">
    <property type="entry name" value="GTPase-bd"/>
</dbReference>
<evidence type="ECO:0000256" key="2">
    <source>
        <dbReference type="SAM" id="Coils"/>
    </source>
</evidence>
<dbReference type="PANTHER" id="PTHR45857:SF5">
    <property type="entry name" value="FORMIN-LIKE PROTEIN 2"/>
    <property type="match status" value="1"/>
</dbReference>
<feature type="non-terminal residue" evidence="6">
    <location>
        <position position="1"/>
    </location>
</feature>
<dbReference type="InterPro" id="IPR010472">
    <property type="entry name" value="FH3_dom"/>
</dbReference>
<evidence type="ECO:0000256" key="3">
    <source>
        <dbReference type="SAM" id="MobiDB-lite"/>
    </source>
</evidence>
<feature type="coiled-coil region" evidence="2">
    <location>
        <begin position="868"/>
        <end position="922"/>
    </location>
</feature>
<dbReference type="InterPro" id="IPR043592">
    <property type="entry name" value="FMNL_animal"/>
</dbReference>
<feature type="coiled-coil region" evidence="2">
    <location>
        <begin position="342"/>
        <end position="439"/>
    </location>
</feature>
<dbReference type="GO" id="GO:0005829">
    <property type="term" value="C:cytosol"/>
    <property type="evidence" value="ECO:0007669"/>
    <property type="project" value="TreeGrafter"/>
</dbReference>
<keyword evidence="2" id="KW-0175">Coiled coil</keyword>
<dbReference type="PANTHER" id="PTHR45857">
    <property type="entry name" value="FORMIN-LIKE PROTEIN"/>
    <property type="match status" value="1"/>
</dbReference>
<dbReference type="Pfam" id="PF02181">
    <property type="entry name" value="FH2"/>
    <property type="match status" value="1"/>
</dbReference>
<evidence type="ECO:0000256" key="1">
    <source>
        <dbReference type="ARBA" id="ARBA00023449"/>
    </source>
</evidence>
<accession>A0A7K9ZF03</accession>
<dbReference type="InterPro" id="IPR042201">
    <property type="entry name" value="FH2_Formin_sf"/>
</dbReference>
<gene>
    <name evidence="6" type="primary">Fmnl2</name>
    <name evidence="6" type="ORF">DICMEG_R08841</name>
</gene>